<dbReference type="CDD" id="cd11716">
    <property type="entry name" value="THUMP_ThiI"/>
    <property type="match status" value="1"/>
</dbReference>
<comment type="catalytic activity">
    <reaction evidence="11 19">
        <text>[ThiS sulfur-carrier protein]-C-terminal Gly-Gly-AMP + S-sulfanyl-L-cysteinyl-[cysteine desulfurase] + AH2 = [ThiS sulfur-carrier protein]-C-terminal-Gly-aminoethanethioate + L-cysteinyl-[cysteine desulfurase] + A + AMP + 2 H(+)</text>
        <dbReference type="Rhea" id="RHEA:43340"/>
        <dbReference type="Rhea" id="RHEA-COMP:12157"/>
        <dbReference type="Rhea" id="RHEA-COMP:12158"/>
        <dbReference type="Rhea" id="RHEA-COMP:12910"/>
        <dbReference type="Rhea" id="RHEA-COMP:19908"/>
        <dbReference type="ChEBI" id="CHEBI:13193"/>
        <dbReference type="ChEBI" id="CHEBI:15378"/>
        <dbReference type="ChEBI" id="CHEBI:17499"/>
        <dbReference type="ChEBI" id="CHEBI:29950"/>
        <dbReference type="ChEBI" id="CHEBI:61963"/>
        <dbReference type="ChEBI" id="CHEBI:90618"/>
        <dbReference type="ChEBI" id="CHEBI:232372"/>
        <dbReference type="ChEBI" id="CHEBI:456215"/>
    </reaction>
</comment>
<dbReference type="Gene3D" id="3.40.50.620">
    <property type="entry name" value="HUPs"/>
    <property type="match status" value="1"/>
</dbReference>
<dbReference type="Pfam" id="PF02568">
    <property type="entry name" value="ThiI"/>
    <property type="match status" value="1"/>
</dbReference>
<evidence type="ECO:0000259" key="20">
    <source>
        <dbReference type="PROSITE" id="PS51165"/>
    </source>
</evidence>
<keyword evidence="9 19" id="KW-0784">Thiamine biosynthesis</keyword>
<dbReference type="InterPro" id="IPR003720">
    <property type="entry name" value="tRNA_STrfase"/>
</dbReference>
<evidence type="ECO:0000256" key="18">
    <source>
        <dbReference type="ARBA" id="ARBA00080570"/>
    </source>
</evidence>
<dbReference type="PROSITE" id="PS51165">
    <property type="entry name" value="THUMP"/>
    <property type="match status" value="1"/>
</dbReference>
<dbReference type="Proteomes" id="UP000196710">
    <property type="component" value="Chromosome"/>
</dbReference>
<reference evidence="22 24" key="3">
    <citation type="submission" date="2020-11" db="EMBL/GenBank/DDBJ databases">
        <title>Closed and high quality bacterial genomes of the OMM12 community.</title>
        <authorList>
            <person name="Marbouty M."/>
            <person name="Lamy-Besnier Q."/>
            <person name="Debarbieux L."/>
            <person name="Koszul R."/>
        </authorList>
    </citation>
    <scope>NUCLEOTIDE SEQUENCE [LARGE SCALE GENOMIC DNA]</scope>
    <source>
        <strain evidence="22 24">KB18</strain>
    </source>
</reference>
<evidence type="ECO:0000256" key="7">
    <source>
        <dbReference type="ARBA" id="ARBA00022840"/>
    </source>
</evidence>
<evidence type="ECO:0000256" key="8">
    <source>
        <dbReference type="ARBA" id="ARBA00022884"/>
    </source>
</evidence>
<dbReference type="GO" id="GO:0005829">
    <property type="term" value="C:cytosol"/>
    <property type="evidence" value="ECO:0007669"/>
    <property type="project" value="TreeGrafter"/>
</dbReference>
<reference evidence="23" key="2">
    <citation type="submission" date="2017-05" db="EMBL/GenBank/DDBJ databases">
        <title>Improved OligoMM genomes.</title>
        <authorList>
            <person name="Garzetti D."/>
        </authorList>
    </citation>
    <scope>NUCLEOTIDE SEQUENCE [LARGE SCALE GENOMIC DNA]</scope>
    <source>
        <strain evidence="23">KB18</strain>
    </source>
</reference>
<dbReference type="FunFam" id="3.40.50.620:FF:000053">
    <property type="entry name" value="Probable tRNA sulfurtransferase"/>
    <property type="match status" value="1"/>
</dbReference>
<proteinExistence type="inferred from homology"/>
<evidence type="ECO:0000256" key="17">
    <source>
        <dbReference type="ARBA" id="ARBA00077849"/>
    </source>
</evidence>
<dbReference type="RefSeq" id="WP_066536603.1">
    <property type="nucleotide sequence ID" value="NZ_CP021422.1"/>
</dbReference>
<keyword evidence="3 19" id="KW-0963">Cytoplasm</keyword>
<comment type="subcellular location">
    <subcellularLocation>
        <location evidence="1 19">Cytoplasm</location>
    </subcellularLocation>
</comment>
<evidence type="ECO:0000313" key="24">
    <source>
        <dbReference type="Proteomes" id="UP000596035"/>
    </source>
</evidence>
<keyword evidence="7 19" id="KW-0067">ATP-binding</keyword>
<dbReference type="Pfam" id="PF22025">
    <property type="entry name" value="ThiI_fer"/>
    <property type="match status" value="1"/>
</dbReference>
<dbReference type="Pfam" id="PF02926">
    <property type="entry name" value="THUMP"/>
    <property type="match status" value="1"/>
</dbReference>
<dbReference type="GO" id="GO:0000049">
    <property type="term" value="F:tRNA binding"/>
    <property type="evidence" value="ECO:0007669"/>
    <property type="project" value="UniProtKB-UniRule"/>
</dbReference>
<dbReference type="SUPFAM" id="SSF52402">
    <property type="entry name" value="Adenine nucleotide alpha hydrolases-like"/>
    <property type="match status" value="1"/>
</dbReference>
<evidence type="ECO:0000256" key="9">
    <source>
        <dbReference type="ARBA" id="ARBA00022977"/>
    </source>
</evidence>
<dbReference type="CDD" id="cd01712">
    <property type="entry name" value="PPase_ThiI"/>
    <property type="match status" value="1"/>
</dbReference>
<comment type="pathway">
    <text evidence="2 19">Cofactor biosynthesis; thiamine diphosphate biosynthesis.</text>
</comment>
<evidence type="ECO:0000256" key="12">
    <source>
        <dbReference type="ARBA" id="ARBA00058382"/>
    </source>
</evidence>
<evidence type="ECO:0000256" key="10">
    <source>
        <dbReference type="ARBA" id="ARBA00050570"/>
    </source>
</evidence>
<dbReference type="InterPro" id="IPR014729">
    <property type="entry name" value="Rossmann-like_a/b/a_fold"/>
</dbReference>
<accession>A0A1Z2XLZ5</accession>
<evidence type="ECO:0000256" key="3">
    <source>
        <dbReference type="ARBA" id="ARBA00022490"/>
    </source>
</evidence>
<dbReference type="HAMAP" id="MF_00021">
    <property type="entry name" value="ThiI"/>
    <property type="match status" value="1"/>
</dbReference>
<dbReference type="GO" id="GO:0052837">
    <property type="term" value="P:thiazole biosynthetic process"/>
    <property type="evidence" value="ECO:0007669"/>
    <property type="project" value="TreeGrafter"/>
</dbReference>
<dbReference type="InterPro" id="IPR049961">
    <property type="entry name" value="ThiI_N"/>
</dbReference>
<organism evidence="22 24">
    <name type="scientific">Acutalibacter muris</name>
    <dbReference type="NCBI Taxonomy" id="1796620"/>
    <lineage>
        <taxon>Bacteria</taxon>
        <taxon>Bacillati</taxon>
        <taxon>Bacillota</taxon>
        <taxon>Clostridia</taxon>
        <taxon>Eubacteriales</taxon>
        <taxon>Acutalibacteraceae</taxon>
        <taxon>Acutalibacter</taxon>
    </lineage>
</organism>
<dbReference type="PANTHER" id="PTHR43209:SF1">
    <property type="entry name" value="TRNA SULFURTRANSFERASE"/>
    <property type="match status" value="1"/>
</dbReference>
<dbReference type="PANTHER" id="PTHR43209">
    <property type="entry name" value="TRNA SULFURTRANSFERASE"/>
    <property type="match status" value="1"/>
</dbReference>
<dbReference type="InterPro" id="IPR020536">
    <property type="entry name" value="ThiI_AANH"/>
</dbReference>
<evidence type="ECO:0000256" key="13">
    <source>
        <dbReference type="ARBA" id="ARBA00061472"/>
    </source>
</evidence>
<reference evidence="21" key="1">
    <citation type="journal article" date="2017" name="Genome Announc.">
        <title>High-Quality Whole-Genome Sequences of the Oligo-Mouse-Microbiota Bacterial Community.</title>
        <authorList>
            <person name="Garzetti D."/>
            <person name="Brugiroux S."/>
            <person name="Bunk B."/>
            <person name="Pukall R."/>
            <person name="McCoy K.D."/>
            <person name="Macpherson A.J."/>
            <person name="Stecher B."/>
        </authorList>
    </citation>
    <scope>NUCLEOTIDE SEQUENCE</scope>
    <source>
        <strain evidence="21">KB18</strain>
    </source>
</reference>
<gene>
    <name evidence="19 22" type="primary">thiI</name>
    <name evidence="21" type="ORF">ADH66_01515</name>
    <name evidence="22" type="ORF">I5Q82_11530</name>
</gene>
<evidence type="ECO:0000256" key="16">
    <source>
        <dbReference type="ARBA" id="ARBA00075337"/>
    </source>
</evidence>
<dbReference type="Gene3D" id="3.30.2130.30">
    <property type="match status" value="1"/>
</dbReference>
<dbReference type="AlphaFoldDB" id="A0A1Z2XLZ5"/>
<evidence type="ECO:0000313" key="21">
    <source>
        <dbReference type="EMBL" id="ASB39444.1"/>
    </source>
</evidence>
<evidence type="ECO:0000256" key="11">
    <source>
        <dbReference type="ARBA" id="ARBA00052330"/>
    </source>
</evidence>
<dbReference type="KEGG" id="amur:ADH66_01515"/>
<evidence type="ECO:0000313" key="22">
    <source>
        <dbReference type="EMBL" id="QQR28733.1"/>
    </source>
</evidence>
<keyword evidence="4 19" id="KW-0820">tRNA-binding</keyword>
<feature type="binding site" evidence="19">
    <location>
        <begin position="209"/>
        <end position="210"/>
    </location>
    <ligand>
        <name>ATP</name>
        <dbReference type="ChEBI" id="CHEBI:30616"/>
    </ligand>
</feature>
<comment type="similarity">
    <text evidence="13 19">Belongs to the ThiI family.</text>
</comment>
<evidence type="ECO:0000256" key="5">
    <source>
        <dbReference type="ARBA" id="ARBA00022679"/>
    </source>
</evidence>
<feature type="binding site" evidence="19">
    <location>
        <position position="266"/>
    </location>
    <ligand>
        <name>ATP</name>
        <dbReference type="ChEBI" id="CHEBI:30616"/>
    </ligand>
</feature>
<dbReference type="NCBIfam" id="TIGR00342">
    <property type="entry name" value="tRNA uracil 4-sulfurtransferase ThiI"/>
    <property type="match status" value="1"/>
</dbReference>
<feature type="domain" description="THUMP" evidence="20">
    <location>
        <begin position="61"/>
        <end position="166"/>
    </location>
</feature>
<evidence type="ECO:0000256" key="1">
    <source>
        <dbReference type="ARBA" id="ARBA00004496"/>
    </source>
</evidence>
<dbReference type="EMBL" id="CP065321">
    <property type="protein sequence ID" value="QQR28733.1"/>
    <property type="molecule type" value="Genomic_DNA"/>
</dbReference>
<dbReference type="EC" id="2.8.1.4" evidence="14 19"/>
<dbReference type="GO" id="GO:0009229">
    <property type="term" value="P:thiamine diphosphate biosynthetic process"/>
    <property type="evidence" value="ECO:0007669"/>
    <property type="project" value="UniProtKB-UniRule"/>
</dbReference>
<evidence type="ECO:0000256" key="19">
    <source>
        <dbReference type="HAMAP-Rule" id="MF_00021"/>
    </source>
</evidence>
<dbReference type="SMART" id="SM00981">
    <property type="entry name" value="THUMP"/>
    <property type="match status" value="1"/>
</dbReference>
<evidence type="ECO:0000256" key="14">
    <source>
        <dbReference type="ARBA" id="ARBA00066827"/>
    </source>
</evidence>
<evidence type="ECO:0000256" key="6">
    <source>
        <dbReference type="ARBA" id="ARBA00022741"/>
    </source>
</evidence>
<feature type="binding site" evidence="19">
    <location>
        <position position="288"/>
    </location>
    <ligand>
        <name>ATP</name>
        <dbReference type="ChEBI" id="CHEBI:30616"/>
    </ligand>
</feature>
<dbReference type="GO" id="GO:0140741">
    <property type="term" value="F:tRNA-uracil-4 sulfurtransferase activity"/>
    <property type="evidence" value="ECO:0007669"/>
    <property type="project" value="UniProtKB-EC"/>
</dbReference>
<protein>
    <recommendedName>
        <fullName evidence="15 19">Probable tRNA sulfurtransferase</fullName>
        <ecNumber evidence="14 19">2.8.1.4</ecNumber>
    </recommendedName>
    <alternativeName>
        <fullName evidence="16 19">Sulfur carrier protein ThiS sulfurtransferase</fullName>
    </alternativeName>
    <alternativeName>
        <fullName evidence="17 19">Thiamine biosynthesis protein ThiI</fullName>
    </alternativeName>
    <alternativeName>
        <fullName evidence="18 19">tRNA 4-thiouridine synthase</fullName>
    </alternativeName>
</protein>
<dbReference type="GO" id="GO:0004810">
    <property type="term" value="F:CCA tRNA nucleotidyltransferase activity"/>
    <property type="evidence" value="ECO:0007669"/>
    <property type="project" value="InterPro"/>
</dbReference>
<evidence type="ECO:0000256" key="4">
    <source>
        <dbReference type="ARBA" id="ARBA00022555"/>
    </source>
</evidence>
<dbReference type="InterPro" id="IPR054173">
    <property type="entry name" value="ThiI_fer"/>
</dbReference>
<comment type="catalytic activity">
    <reaction evidence="10 19">
        <text>[ThiI sulfur-carrier protein]-S-sulfanyl-L-cysteine + a uridine in tRNA + 2 reduced [2Fe-2S]-[ferredoxin] + ATP + H(+) = [ThiI sulfur-carrier protein]-L-cysteine + a 4-thiouridine in tRNA + 2 oxidized [2Fe-2S]-[ferredoxin] + AMP + diphosphate</text>
        <dbReference type="Rhea" id="RHEA:24176"/>
        <dbReference type="Rhea" id="RHEA-COMP:10000"/>
        <dbReference type="Rhea" id="RHEA-COMP:10001"/>
        <dbReference type="Rhea" id="RHEA-COMP:13337"/>
        <dbReference type="Rhea" id="RHEA-COMP:13338"/>
        <dbReference type="Rhea" id="RHEA-COMP:13339"/>
        <dbReference type="Rhea" id="RHEA-COMP:13340"/>
        <dbReference type="ChEBI" id="CHEBI:15378"/>
        <dbReference type="ChEBI" id="CHEBI:29950"/>
        <dbReference type="ChEBI" id="CHEBI:30616"/>
        <dbReference type="ChEBI" id="CHEBI:33019"/>
        <dbReference type="ChEBI" id="CHEBI:33737"/>
        <dbReference type="ChEBI" id="CHEBI:33738"/>
        <dbReference type="ChEBI" id="CHEBI:61963"/>
        <dbReference type="ChEBI" id="CHEBI:65315"/>
        <dbReference type="ChEBI" id="CHEBI:136798"/>
        <dbReference type="ChEBI" id="CHEBI:456215"/>
        <dbReference type="EC" id="2.8.1.4"/>
    </reaction>
</comment>
<keyword evidence="5 19" id="KW-0808">Transferase</keyword>
<evidence type="ECO:0000313" key="23">
    <source>
        <dbReference type="Proteomes" id="UP000196710"/>
    </source>
</evidence>
<dbReference type="GO" id="GO:0009228">
    <property type="term" value="P:thiamine biosynthetic process"/>
    <property type="evidence" value="ECO:0007669"/>
    <property type="project" value="UniProtKB-KW"/>
</dbReference>
<keyword evidence="8 19" id="KW-0694">RNA-binding</keyword>
<dbReference type="InterPro" id="IPR050102">
    <property type="entry name" value="tRNA_sulfurtransferase_ThiI"/>
</dbReference>
<keyword evidence="23" id="KW-1185">Reference proteome</keyword>
<evidence type="ECO:0000256" key="15">
    <source>
        <dbReference type="ARBA" id="ARBA00071867"/>
    </source>
</evidence>
<dbReference type="GO" id="GO:0005524">
    <property type="term" value="F:ATP binding"/>
    <property type="evidence" value="ECO:0007669"/>
    <property type="project" value="UniProtKB-UniRule"/>
</dbReference>
<dbReference type="SUPFAM" id="SSF143437">
    <property type="entry name" value="THUMP domain-like"/>
    <property type="match status" value="1"/>
</dbReference>
<feature type="binding site" evidence="19">
    <location>
        <position position="297"/>
    </location>
    <ligand>
        <name>ATP</name>
        <dbReference type="ChEBI" id="CHEBI:30616"/>
    </ligand>
</feature>
<comment type="function">
    <text evidence="12 19">Catalyzes the ATP-dependent transfer of a sulfur to tRNA to produce 4-thiouridine in position 8 of tRNAs, which functions as a near-UV photosensor. Also catalyzes the transfer of sulfur to the sulfur carrier protein ThiS, forming ThiS-thiocarboxylate. This is a step in the synthesis of thiazole, in the thiamine biosynthesis pathway. The sulfur is donated as persulfide by IscS.</text>
</comment>
<dbReference type="EMBL" id="CP021422">
    <property type="protein sequence ID" value="ASB39444.1"/>
    <property type="molecule type" value="Genomic_DNA"/>
</dbReference>
<dbReference type="GO" id="GO:0002937">
    <property type="term" value="P:tRNA 4-thiouridine biosynthesis"/>
    <property type="evidence" value="ECO:0007669"/>
    <property type="project" value="TreeGrafter"/>
</dbReference>
<name>A0A1Z2XLZ5_9FIRM</name>
<dbReference type="Proteomes" id="UP000596035">
    <property type="component" value="Chromosome"/>
</dbReference>
<dbReference type="InterPro" id="IPR004114">
    <property type="entry name" value="THUMP_dom"/>
</dbReference>
<dbReference type="InterPro" id="IPR049962">
    <property type="entry name" value="THUMP_ThiI"/>
</dbReference>
<sequence length="396" mass="43752">MREVILLKLGEIALKGLNRRSFEEIMMKNIRRRLSSAGEFSVTAKQSTIYVEPLDDSADMDLAEERCAKVFGAVGYTRAGAAEKELVKIQEKAAEYLRDELELAETFKVECKRSDKKFPLKSPEIATEAGAYLLEKYPHLRVDVHNPDVTVWVEVREEFAFIHSDAKPGAGGLPVGCGGKAAVLISGGLDSPVAAWSMAKRGVELTAIHFSSPPYTSELAHDKVVRLLRRVSEYAGRIKLITVELTHLQQEIRDHCPEELGTVILRRYMLRAAQALAEDEGCLALITGESLGQVASQTIQAIACTDAVVGMPVFRPLIGSDKAEIVKIARKIDTYDISIEPYEDCCTIFTPKHPRTKPSLEMVERGEGAIEGGALLKEALENVETIHINAYEDTER</sequence>
<keyword evidence="6 19" id="KW-0547">Nucleotide-binding</keyword>
<feature type="binding site" evidence="19">
    <location>
        <begin position="184"/>
        <end position="185"/>
    </location>
    <ligand>
        <name>ATP</name>
        <dbReference type="ChEBI" id="CHEBI:30616"/>
    </ligand>
</feature>
<evidence type="ECO:0000256" key="2">
    <source>
        <dbReference type="ARBA" id="ARBA00004948"/>
    </source>
</evidence>